<evidence type="ECO:0000256" key="11">
    <source>
        <dbReference type="ARBA" id="ARBA00023054"/>
    </source>
</evidence>
<dbReference type="Pfam" id="PF19039">
    <property type="entry name" value="ASK_PH"/>
    <property type="match status" value="1"/>
</dbReference>
<dbReference type="CDD" id="cd06624">
    <property type="entry name" value="STKc_ASK"/>
    <property type="match status" value="1"/>
</dbReference>
<accession>A0A9P0FKD0</accession>
<comment type="catalytic activity">
    <reaction evidence="13">
        <text>L-seryl-[protein] + ATP = O-phospho-L-seryl-[protein] + ADP + H(+)</text>
        <dbReference type="Rhea" id="RHEA:17989"/>
        <dbReference type="Rhea" id="RHEA-COMP:9863"/>
        <dbReference type="Rhea" id="RHEA-COMP:11604"/>
        <dbReference type="ChEBI" id="CHEBI:15378"/>
        <dbReference type="ChEBI" id="CHEBI:29999"/>
        <dbReference type="ChEBI" id="CHEBI:30616"/>
        <dbReference type="ChEBI" id="CHEBI:83421"/>
        <dbReference type="ChEBI" id="CHEBI:456216"/>
        <dbReference type="EC" id="2.7.11.25"/>
    </reaction>
</comment>
<protein>
    <recommendedName>
        <fullName evidence="3">mitogen-activated protein kinase kinase kinase</fullName>
        <ecNumber evidence="3">2.7.11.25</ecNumber>
    </recommendedName>
</protein>
<dbReference type="InterPro" id="IPR043969">
    <property type="entry name" value="MAP3K_PH"/>
</dbReference>
<evidence type="ECO:0000256" key="3">
    <source>
        <dbReference type="ARBA" id="ARBA00012406"/>
    </source>
</evidence>
<reference evidence="17" key="1">
    <citation type="submission" date="2021-12" db="EMBL/GenBank/DDBJ databases">
        <authorList>
            <person name="King R."/>
        </authorList>
    </citation>
    <scope>NUCLEOTIDE SEQUENCE</scope>
</reference>
<evidence type="ECO:0000256" key="7">
    <source>
        <dbReference type="ARBA" id="ARBA00022741"/>
    </source>
</evidence>
<dbReference type="InterPro" id="IPR008271">
    <property type="entry name" value="Ser/Thr_kinase_AS"/>
</dbReference>
<evidence type="ECO:0000256" key="12">
    <source>
        <dbReference type="ARBA" id="ARBA00047559"/>
    </source>
</evidence>
<dbReference type="Proteomes" id="UP001154078">
    <property type="component" value="Chromosome 6"/>
</dbReference>
<dbReference type="Pfam" id="PF13281">
    <property type="entry name" value="MAP3K_TRAF_bd"/>
    <property type="match status" value="1"/>
</dbReference>
<comment type="cofactor">
    <cofactor evidence="1">
        <name>Mg(2+)</name>
        <dbReference type="ChEBI" id="CHEBI:18420"/>
    </cofactor>
</comment>
<keyword evidence="10" id="KW-0460">Magnesium</keyword>
<dbReference type="PROSITE" id="PS50011">
    <property type="entry name" value="PROTEIN_KINASE_DOM"/>
    <property type="match status" value="1"/>
</dbReference>
<dbReference type="Gene3D" id="1.25.40.10">
    <property type="entry name" value="Tetratricopeptide repeat domain"/>
    <property type="match status" value="1"/>
</dbReference>
<dbReference type="SUPFAM" id="SSF47769">
    <property type="entry name" value="SAM/Pointed domain"/>
    <property type="match status" value="1"/>
</dbReference>
<dbReference type="Gene3D" id="3.30.200.20">
    <property type="entry name" value="Phosphorylase Kinase, domain 1"/>
    <property type="match status" value="1"/>
</dbReference>
<name>A0A9P0FKD0_BRAAE</name>
<dbReference type="OrthoDB" id="275301at2759"/>
<keyword evidence="8" id="KW-0418">Kinase</keyword>
<proteinExistence type="inferred from homology"/>
<organism evidence="17 18">
    <name type="scientific">Brassicogethes aeneus</name>
    <name type="common">Rape pollen beetle</name>
    <name type="synonym">Meligethes aeneus</name>
    <dbReference type="NCBI Taxonomy" id="1431903"/>
    <lineage>
        <taxon>Eukaryota</taxon>
        <taxon>Metazoa</taxon>
        <taxon>Ecdysozoa</taxon>
        <taxon>Arthropoda</taxon>
        <taxon>Hexapoda</taxon>
        <taxon>Insecta</taxon>
        <taxon>Pterygota</taxon>
        <taxon>Neoptera</taxon>
        <taxon>Endopterygota</taxon>
        <taxon>Coleoptera</taxon>
        <taxon>Polyphaga</taxon>
        <taxon>Cucujiformia</taxon>
        <taxon>Nitidulidae</taxon>
        <taxon>Meligethinae</taxon>
        <taxon>Brassicogethes</taxon>
    </lineage>
</organism>
<comment type="catalytic activity">
    <reaction evidence="12">
        <text>L-threonyl-[protein] + ATP = O-phospho-L-threonyl-[protein] + ADP + H(+)</text>
        <dbReference type="Rhea" id="RHEA:46608"/>
        <dbReference type="Rhea" id="RHEA-COMP:11060"/>
        <dbReference type="Rhea" id="RHEA-COMP:11605"/>
        <dbReference type="ChEBI" id="CHEBI:15378"/>
        <dbReference type="ChEBI" id="CHEBI:30013"/>
        <dbReference type="ChEBI" id="CHEBI:30616"/>
        <dbReference type="ChEBI" id="CHEBI:61977"/>
        <dbReference type="ChEBI" id="CHEBI:456216"/>
        <dbReference type="EC" id="2.7.11.25"/>
    </reaction>
</comment>
<dbReference type="GO" id="GO:0004709">
    <property type="term" value="F:MAP kinase kinase kinase activity"/>
    <property type="evidence" value="ECO:0007669"/>
    <property type="project" value="UniProtKB-EC"/>
</dbReference>
<keyword evidence="4" id="KW-0723">Serine/threonine-protein kinase</keyword>
<dbReference type="InterPro" id="IPR046872">
    <property type="entry name" value="DRHyd-ASK"/>
</dbReference>
<sequence length="1272" mass="145500">MPPLPIITAAVESTESENRSITDSVGSHSDGLQVNIMRPHVDVCCIIDTIQIDNIANRKKALEEVKQACLLVGANFNHIQFEKLDFGEANVLSSFYNADVVIIDMTITNQQSTLFYHLGVRESFNMKQNILICNDLSLETTQRLRLSCGSYSLNSYKINDEQVCVATNPNTGRDESVELFHQRIKKILLDVEIQSKEHMKEKFLVDLKKLVEQKSGPELQEALKCIRKRMDDPNVLSGEVVLNMLFCFRDVQDYDSMIHLVNDLRTVPSYKKYINSYIYYLYAFALNRRKRSGDREKALEVCLNALKKKENNFPDMVCLCGRIYKDKFIESDHTDTKSLDQAIIWYRKGFEVQPNEYAAINLATLLVIAGEDFIKSEELQHIGMVLNNLIGKKGSLQSLQDYWDIATFFEISVLGQHYVNAVQAAERMFYLNPPDWYLKSTVGNIQLIEKFRKREEEESPEEKVFHVWMEFFLEASRPKEDNMFRFPVLILEPNQELIPSYVCVNLNCETKSLKVTNFCKKSMKNECKQIHDWEFHANHIRSVSFSKKDDRCVFLYVHQNSDDFQIYFPSEQCKSAFYEMILELTNHPEGLVEPEPPIEIRYEYETDEQGKRVILGKGTYGVVYAARDLNKQIRIAVKEIPEKDLGAVQPFHEEIQLHSNLRHKNIVQYLGSLSEGDYFKIFMEQVPGGSLSALLRSKWGPLKTNENIMAHYTKQILEGLKYLHTQKIVHRDIKGDNVLVNTYNGVLKISDFGTSKRLLGLCPNTETFTGTLQYMAPEVINKGQRGYGAPADIWSLGCTVVEMATGKPPFIELGSPQAALFRVGMYKQHPDLPEELSDRAKAFIKRCFEPDPNKRATAGELLEDPFIGAERKKSLRPNPDFSRSASVPYDKVVSRHPGHSSAPNQTPTTPDLDKSLTNGHTNTDDDDSSQTRVSKLPPIQMPSSLTFNSMLSTPSLDMDTDHDTVDTNERRNSSGTLMSPEIDTPIENDGFYMLKKDSQRRHTLAKVFANDGSKICEIWLAKVKEKAHGETVLTSKHLQTLMEGIRQYIVENHYAAVDYAVKQLKEELDFDATAINQLQFAVYFFQESVNEVLRARPIKPHWMFALDSLIRRGVEVTINVLSPELGQNLANHSSSCTADSDKSVKSTQNCGDCRDQIVYIKTENARIHLEIKNMLEELTKFVETIKPLVTCPCRKKETMPEDPELANWLQILNINEAARRTFLLEGYTLEEVLYQISRDDLKNVGLRGASELRIWRAIQKHRQDSGGMQRRL</sequence>
<dbReference type="InterPro" id="IPR046873">
    <property type="entry name" value="HisK-N-like"/>
</dbReference>
<dbReference type="Pfam" id="PF20302">
    <property type="entry name" value="HisK-N-like"/>
    <property type="match status" value="1"/>
</dbReference>
<keyword evidence="6" id="KW-0479">Metal-binding</keyword>
<feature type="domain" description="Protein kinase" evidence="16">
    <location>
        <begin position="609"/>
        <end position="867"/>
    </location>
</feature>
<evidence type="ECO:0000256" key="13">
    <source>
        <dbReference type="ARBA" id="ARBA00048329"/>
    </source>
</evidence>
<dbReference type="SMART" id="SM00220">
    <property type="entry name" value="S_TKc"/>
    <property type="match status" value="1"/>
</dbReference>
<evidence type="ECO:0000313" key="17">
    <source>
        <dbReference type="EMBL" id="CAH0558774.1"/>
    </source>
</evidence>
<dbReference type="FunFam" id="1.10.510.10:FF:000054">
    <property type="entry name" value="Mitogen-activated protein kinase kinase kinase 5"/>
    <property type="match status" value="1"/>
</dbReference>
<dbReference type="AlphaFoldDB" id="A0A9P0FKD0"/>
<evidence type="ECO:0000256" key="15">
    <source>
        <dbReference type="SAM" id="MobiDB-lite"/>
    </source>
</evidence>
<evidence type="ECO:0000256" key="9">
    <source>
        <dbReference type="ARBA" id="ARBA00022840"/>
    </source>
</evidence>
<dbReference type="InterPro" id="IPR025136">
    <property type="entry name" value="MAP3K_TRAF-bd"/>
</dbReference>
<evidence type="ECO:0000256" key="8">
    <source>
        <dbReference type="ARBA" id="ARBA00022777"/>
    </source>
</evidence>
<dbReference type="Gene3D" id="1.10.150.50">
    <property type="entry name" value="Transcription Factor, Ets-1"/>
    <property type="match status" value="1"/>
</dbReference>
<evidence type="ECO:0000256" key="4">
    <source>
        <dbReference type="ARBA" id="ARBA00022527"/>
    </source>
</evidence>
<dbReference type="PROSITE" id="PS00107">
    <property type="entry name" value="PROTEIN_KINASE_ATP"/>
    <property type="match status" value="1"/>
</dbReference>
<dbReference type="FunFam" id="3.30.200.20:FF:000487">
    <property type="entry name" value="Serine/threonine protein kinase, putative"/>
    <property type="match status" value="1"/>
</dbReference>
<dbReference type="Pfam" id="PF20309">
    <property type="entry name" value="DRHyd-ASK"/>
    <property type="match status" value="1"/>
</dbReference>
<feature type="compositionally biased region" description="Basic and acidic residues" evidence="15">
    <location>
        <begin position="959"/>
        <end position="972"/>
    </location>
</feature>
<keyword evidence="5" id="KW-0808">Transferase</keyword>
<evidence type="ECO:0000256" key="5">
    <source>
        <dbReference type="ARBA" id="ARBA00022679"/>
    </source>
</evidence>
<evidence type="ECO:0000256" key="14">
    <source>
        <dbReference type="PROSITE-ProRule" id="PRU10141"/>
    </source>
</evidence>
<dbReference type="Gene3D" id="1.10.510.10">
    <property type="entry name" value="Transferase(Phosphotransferase) domain 1"/>
    <property type="match status" value="1"/>
</dbReference>
<dbReference type="InterPro" id="IPR017441">
    <property type="entry name" value="Protein_kinase_ATP_BS"/>
</dbReference>
<keyword evidence="18" id="KW-1185">Reference proteome</keyword>
<dbReference type="InterPro" id="IPR011990">
    <property type="entry name" value="TPR-like_helical_dom_sf"/>
</dbReference>
<dbReference type="InterPro" id="IPR013761">
    <property type="entry name" value="SAM/pointed_sf"/>
</dbReference>
<evidence type="ECO:0000313" key="18">
    <source>
        <dbReference type="Proteomes" id="UP001154078"/>
    </source>
</evidence>
<dbReference type="Pfam" id="PF00069">
    <property type="entry name" value="Pkinase"/>
    <property type="match status" value="1"/>
</dbReference>
<keyword evidence="9 14" id="KW-0067">ATP-binding</keyword>
<dbReference type="PROSITE" id="PS00108">
    <property type="entry name" value="PROTEIN_KINASE_ST"/>
    <property type="match status" value="1"/>
</dbReference>
<dbReference type="InterPro" id="IPR000719">
    <property type="entry name" value="Prot_kinase_dom"/>
</dbReference>
<evidence type="ECO:0000256" key="6">
    <source>
        <dbReference type="ARBA" id="ARBA00022723"/>
    </source>
</evidence>
<gene>
    <name evidence="17" type="ORF">MELIAE_LOCUS9033</name>
</gene>
<evidence type="ECO:0000256" key="10">
    <source>
        <dbReference type="ARBA" id="ARBA00022842"/>
    </source>
</evidence>
<feature type="binding site" evidence="14">
    <location>
        <position position="638"/>
    </location>
    <ligand>
        <name>ATP</name>
        <dbReference type="ChEBI" id="CHEBI:30616"/>
    </ligand>
</feature>
<evidence type="ECO:0000259" key="16">
    <source>
        <dbReference type="PROSITE" id="PS50011"/>
    </source>
</evidence>
<keyword evidence="7 14" id="KW-0547">Nucleotide-binding</keyword>
<dbReference type="SUPFAM" id="SSF56112">
    <property type="entry name" value="Protein kinase-like (PK-like)"/>
    <property type="match status" value="1"/>
</dbReference>
<evidence type="ECO:0000256" key="1">
    <source>
        <dbReference type="ARBA" id="ARBA00001946"/>
    </source>
</evidence>
<dbReference type="GO" id="GO:0046872">
    <property type="term" value="F:metal ion binding"/>
    <property type="evidence" value="ECO:0007669"/>
    <property type="project" value="UniProtKB-KW"/>
</dbReference>
<feature type="compositionally biased region" description="Polar residues" evidence="15">
    <location>
        <begin position="941"/>
        <end position="955"/>
    </location>
</feature>
<keyword evidence="11" id="KW-0175">Coiled coil</keyword>
<evidence type="ECO:0000256" key="2">
    <source>
        <dbReference type="ARBA" id="ARBA00006529"/>
    </source>
</evidence>
<dbReference type="EC" id="2.7.11.25" evidence="3"/>
<comment type="similarity">
    <text evidence="2">Belongs to the protein kinase superfamily. STE Ser/Thr protein kinase family. MAP kinase kinase kinase subfamily.</text>
</comment>
<dbReference type="PANTHER" id="PTHR11584">
    <property type="entry name" value="SERINE/THREONINE PROTEIN KINASE"/>
    <property type="match status" value="1"/>
</dbReference>
<dbReference type="InterPro" id="IPR011009">
    <property type="entry name" value="Kinase-like_dom_sf"/>
</dbReference>
<dbReference type="PANTHER" id="PTHR11584:SF394">
    <property type="entry name" value="APOPTOTIC SIGNAL-REGULATING KINASE 1, ISOFORM C"/>
    <property type="match status" value="1"/>
</dbReference>
<dbReference type="SUPFAM" id="SSF48452">
    <property type="entry name" value="TPR-like"/>
    <property type="match status" value="1"/>
</dbReference>
<feature type="compositionally biased region" description="Polar residues" evidence="15">
    <location>
        <begin position="901"/>
        <end position="921"/>
    </location>
</feature>
<dbReference type="GO" id="GO:0005524">
    <property type="term" value="F:ATP binding"/>
    <property type="evidence" value="ECO:0007669"/>
    <property type="project" value="UniProtKB-UniRule"/>
</dbReference>
<feature type="region of interest" description="Disordered" evidence="15">
    <location>
        <begin position="870"/>
        <end position="984"/>
    </location>
</feature>
<dbReference type="EMBL" id="OV121137">
    <property type="protein sequence ID" value="CAH0558774.1"/>
    <property type="molecule type" value="Genomic_DNA"/>
</dbReference>